<dbReference type="Proteomes" id="UP001501525">
    <property type="component" value="Unassembled WGS sequence"/>
</dbReference>
<evidence type="ECO:0000313" key="4">
    <source>
        <dbReference type="Proteomes" id="UP001501525"/>
    </source>
</evidence>
<dbReference type="RefSeq" id="WP_345096403.1">
    <property type="nucleotide sequence ID" value="NZ_BAABIY010000012.1"/>
</dbReference>
<organism evidence="3 4">
    <name type="scientific">Bartonella acomydis</name>
    <dbReference type="NCBI Taxonomy" id="686234"/>
    <lineage>
        <taxon>Bacteria</taxon>
        <taxon>Pseudomonadati</taxon>
        <taxon>Pseudomonadota</taxon>
        <taxon>Alphaproteobacteria</taxon>
        <taxon>Hyphomicrobiales</taxon>
        <taxon>Bartonellaceae</taxon>
        <taxon>Bartonella</taxon>
    </lineage>
</organism>
<evidence type="ECO:0000256" key="1">
    <source>
        <dbReference type="SAM" id="Coils"/>
    </source>
</evidence>
<keyword evidence="2" id="KW-0812">Transmembrane</keyword>
<gene>
    <name evidence="3" type="ORF">GCM10023260_04890</name>
</gene>
<dbReference type="EMBL" id="BAABIY010000012">
    <property type="protein sequence ID" value="GAA5096220.1"/>
    <property type="molecule type" value="Genomic_DNA"/>
</dbReference>
<feature type="transmembrane region" description="Helical" evidence="2">
    <location>
        <begin position="63"/>
        <end position="87"/>
    </location>
</feature>
<proteinExistence type="predicted"/>
<keyword evidence="4" id="KW-1185">Reference proteome</keyword>
<keyword evidence="2" id="KW-1133">Transmembrane helix</keyword>
<comment type="caution">
    <text evidence="3">The sequence shown here is derived from an EMBL/GenBank/DDBJ whole genome shotgun (WGS) entry which is preliminary data.</text>
</comment>
<keyword evidence="1" id="KW-0175">Coiled coil</keyword>
<name>A0ABP9MLN0_9HYPH</name>
<evidence type="ECO:0000313" key="3">
    <source>
        <dbReference type="EMBL" id="GAA5096220.1"/>
    </source>
</evidence>
<accession>A0ABP9MLN0</accession>
<keyword evidence="2" id="KW-0472">Membrane</keyword>
<sequence length="401" mass="44303">MVDSSKPKAKSHYAGTRRKALVIKHEIVNHDSEQITQNLAGSDVKEEQNEKSKQKQCMSYRTCFYSFISGILGGFIALGVLIGLQWASMLPFSLMENNVGEEKALQIAEIAKNQSEKTGKHLGRILQEIETLKAEFASFSSQQVKTIHNDEEVQEYIRKAVASLEKKVNDLETSVQAFVDASKETEKALVAGQTNANALALLKKQLETMQEEIVAAKEIAAKEDEKQEINIALFTAISSLKNAVERGGSYRDELKLLQQLSPSIDGLDLLQKTAIVGLPSSAQLAADFARVADEIVATQNSVSQNAGFFQRILAWVKGLIVSRPIGNIEGMTLGAIAARMEVAIQMGDYQKALSEWRTLPQNARDVSADFVRLLETYIAVHQLLQKLLMSVQQESFKATKM</sequence>
<protein>
    <recommendedName>
        <fullName evidence="5">Phage related protein</fullName>
    </recommendedName>
</protein>
<evidence type="ECO:0000256" key="2">
    <source>
        <dbReference type="SAM" id="Phobius"/>
    </source>
</evidence>
<feature type="coiled-coil region" evidence="1">
    <location>
        <begin position="161"/>
        <end position="226"/>
    </location>
</feature>
<reference evidence="4" key="1">
    <citation type="journal article" date="2019" name="Int. J. Syst. Evol. Microbiol.">
        <title>The Global Catalogue of Microorganisms (GCM) 10K type strain sequencing project: providing services to taxonomists for standard genome sequencing and annotation.</title>
        <authorList>
            <consortium name="The Broad Institute Genomics Platform"/>
            <consortium name="The Broad Institute Genome Sequencing Center for Infectious Disease"/>
            <person name="Wu L."/>
            <person name="Ma J."/>
        </authorList>
    </citation>
    <scope>NUCLEOTIDE SEQUENCE [LARGE SCALE GENOMIC DNA]</scope>
    <source>
        <strain evidence="4">JCM 17706</strain>
    </source>
</reference>
<evidence type="ECO:0008006" key="5">
    <source>
        <dbReference type="Google" id="ProtNLM"/>
    </source>
</evidence>